<keyword evidence="1" id="KW-0732">Signal</keyword>
<gene>
    <name evidence="2" type="ORF">DRF58_12715</name>
</gene>
<accession>A0A3D9CTU0</accession>
<name>A0A3D9CTU0_9FLAO</name>
<dbReference type="AlphaFoldDB" id="A0A3D9CTU0"/>
<protein>
    <recommendedName>
        <fullName evidence="4">Lipocalin-like domain-containing protein</fullName>
    </recommendedName>
</protein>
<sequence>MMKILICSILFFLLFQRFNAQEKIELKFDGLYQTKCVFEKDEIEGTNYFIRFYPNGNVIEVGTGCDATPQDLESWFNLNSKDISIGNYKLKNKKISFQTKSIAGEVNYKGKILDENTIVLKSHSLINGNRDRHNYYFVK</sequence>
<keyword evidence="3" id="KW-1185">Reference proteome</keyword>
<evidence type="ECO:0000313" key="2">
    <source>
        <dbReference type="EMBL" id="REC69203.1"/>
    </source>
</evidence>
<proteinExistence type="predicted"/>
<feature type="chain" id="PRO_5017561399" description="Lipocalin-like domain-containing protein" evidence="1">
    <location>
        <begin position="21"/>
        <end position="139"/>
    </location>
</feature>
<reference evidence="2 3" key="1">
    <citation type="journal article" date="2006" name="Int. J. Syst. Evol. Microbiol.">
        <title>Chryseobacterium hispanicum sp. nov., isolated from the drinking water distribution system of Sevilla, Spain.</title>
        <authorList>
            <person name="Gallego V."/>
            <person name="Garcia M.T."/>
            <person name="Ventosa A."/>
        </authorList>
    </citation>
    <scope>NUCLEOTIDE SEQUENCE [LARGE SCALE GENOMIC DNA]</scope>
    <source>
        <strain evidence="2 3">KCTC 22104</strain>
    </source>
</reference>
<feature type="signal peptide" evidence="1">
    <location>
        <begin position="1"/>
        <end position="20"/>
    </location>
</feature>
<evidence type="ECO:0000313" key="3">
    <source>
        <dbReference type="Proteomes" id="UP000256326"/>
    </source>
</evidence>
<evidence type="ECO:0008006" key="4">
    <source>
        <dbReference type="Google" id="ProtNLM"/>
    </source>
</evidence>
<dbReference type="EMBL" id="QNUG01000028">
    <property type="protein sequence ID" value="REC69203.1"/>
    <property type="molecule type" value="Genomic_DNA"/>
</dbReference>
<dbReference type="Proteomes" id="UP000256326">
    <property type="component" value="Unassembled WGS sequence"/>
</dbReference>
<organism evidence="2 3">
    <name type="scientific">Epilithonimonas hispanica</name>
    <dbReference type="NCBI Taxonomy" id="358687"/>
    <lineage>
        <taxon>Bacteria</taxon>
        <taxon>Pseudomonadati</taxon>
        <taxon>Bacteroidota</taxon>
        <taxon>Flavobacteriia</taxon>
        <taxon>Flavobacteriales</taxon>
        <taxon>Weeksellaceae</taxon>
        <taxon>Chryseobacterium group</taxon>
        <taxon>Epilithonimonas</taxon>
    </lineage>
</organism>
<evidence type="ECO:0000256" key="1">
    <source>
        <dbReference type="SAM" id="SignalP"/>
    </source>
</evidence>
<comment type="caution">
    <text evidence="2">The sequence shown here is derived from an EMBL/GenBank/DDBJ whole genome shotgun (WGS) entry which is preliminary data.</text>
</comment>